<dbReference type="RefSeq" id="WP_306975669.1">
    <property type="nucleotide sequence ID" value="NZ_JAUSTQ010000004.1"/>
</dbReference>
<dbReference type="PANTHER" id="PTHR43133:SF60">
    <property type="entry name" value="RNA POLYMERASE SIGMA FACTOR SIGV"/>
    <property type="match status" value="1"/>
</dbReference>
<dbReference type="InterPro" id="IPR007627">
    <property type="entry name" value="RNA_pol_sigma70_r2"/>
</dbReference>
<evidence type="ECO:0000313" key="9">
    <source>
        <dbReference type="EMBL" id="MDQ0159298.1"/>
    </source>
</evidence>
<protein>
    <recommendedName>
        <fullName evidence="6">RNA polymerase sigma factor</fullName>
    </recommendedName>
</protein>
<dbReference type="EMBL" id="JAUSTQ010000004">
    <property type="protein sequence ID" value="MDQ0159298.1"/>
    <property type="molecule type" value="Genomic_DNA"/>
</dbReference>
<dbReference type="PROSITE" id="PS01063">
    <property type="entry name" value="SIGMA70_ECF"/>
    <property type="match status" value="1"/>
</dbReference>
<dbReference type="Pfam" id="PF04542">
    <property type="entry name" value="Sigma70_r2"/>
    <property type="match status" value="1"/>
</dbReference>
<organism evidence="9 10">
    <name type="scientific">Alkalibacillus salilacus</name>
    <dbReference type="NCBI Taxonomy" id="284582"/>
    <lineage>
        <taxon>Bacteria</taxon>
        <taxon>Bacillati</taxon>
        <taxon>Bacillota</taxon>
        <taxon>Bacilli</taxon>
        <taxon>Bacillales</taxon>
        <taxon>Bacillaceae</taxon>
        <taxon>Alkalibacillus</taxon>
    </lineage>
</organism>
<accession>A0ABT9VE94</accession>
<dbReference type="InterPro" id="IPR013324">
    <property type="entry name" value="RNA_pol_sigma_r3/r4-like"/>
</dbReference>
<dbReference type="SUPFAM" id="SSF88659">
    <property type="entry name" value="Sigma3 and sigma4 domains of RNA polymerase sigma factors"/>
    <property type="match status" value="1"/>
</dbReference>
<proteinExistence type="inferred from homology"/>
<evidence type="ECO:0000256" key="5">
    <source>
        <dbReference type="ARBA" id="ARBA00023163"/>
    </source>
</evidence>
<keyword evidence="4 6" id="KW-0238">DNA-binding</keyword>
<dbReference type="InterPro" id="IPR000838">
    <property type="entry name" value="RNA_pol_sigma70_ECF_CS"/>
</dbReference>
<dbReference type="Gene3D" id="1.10.1740.10">
    <property type="match status" value="1"/>
</dbReference>
<sequence length="194" mass="22542">MSVSELAALEKESLTEQDRLDILDYCMQFYGSDIKRVVLSYVNNEADAEDVTQDVFITVYQKIDQFNQQSQLKSWLFRIAINKSKDHLRSFKQRQQRIRDKLMQSAQKDSIETKTPESISVEADENELLLQRVYQLSGKYKEVIILYYFEQLSVQEIASILDTKSNTIKARLKRGRERLKTIIESGGEENGSKA</sequence>
<keyword evidence="2 6" id="KW-0805">Transcription regulation</keyword>
<dbReference type="Gene3D" id="1.10.10.10">
    <property type="entry name" value="Winged helix-like DNA-binding domain superfamily/Winged helix DNA-binding domain"/>
    <property type="match status" value="1"/>
</dbReference>
<dbReference type="CDD" id="cd06171">
    <property type="entry name" value="Sigma70_r4"/>
    <property type="match status" value="1"/>
</dbReference>
<dbReference type="Pfam" id="PF08281">
    <property type="entry name" value="Sigma70_r4_2"/>
    <property type="match status" value="1"/>
</dbReference>
<reference evidence="9 10" key="1">
    <citation type="submission" date="2023-07" db="EMBL/GenBank/DDBJ databases">
        <title>Genomic Encyclopedia of Type Strains, Phase IV (KMG-IV): sequencing the most valuable type-strain genomes for metagenomic binning, comparative biology and taxonomic classification.</title>
        <authorList>
            <person name="Goeker M."/>
        </authorList>
    </citation>
    <scope>NUCLEOTIDE SEQUENCE [LARGE SCALE GENOMIC DNA]</scope>
    <source>
        <strain evidence="9 10">DSM 16460</strain>
    </source>
</reference>
<keyword evidence="5 6" id="KW-0804">Transcription</keyword>
<dbReference type="InterPro" id="IPR013249">
    <property type="entry name" value="RNA_pol_sigma70_r4_t2"/>
</dbReference>
<feature type="domain" description="RNA polymerase sigma factor 70 region 4 type 2" evidence="8">
    <location>
        <begin position="128"/>
        <end position="179"/>
    </location>
</feature>
<dbReference type="InterPro" id="IPR014284">
    <property type="entry name" value="RNA_pol_sigma-70_dom"/>
</dbReference>
<dbReference type="InterPro" id="IPR036388">
    <property type="entry name" value="WH-like_DNA-bd_sf"/>
</dbReference>
<dbReference type="Proteomes" id="UP001224359">
    <property type="component" value="Unassembled WGS sequence"/>
</dbReference>
<evidence type="ECO:0000256" key="6">
    <source>
        <dbReference type="RuleBase" id="RU000716"/>
    </source>
</evidence>
<evidence type="ECO:0000259" key="8">
    <source>
        <dbReference type="Pfam" id="PF08281"/>
    </source>
</evidence>
<keyword evidence="10" id="KW-1185">Reference proteome</keyword>
<dbReference type="PANTHER" id="PTHR43133">
    <property type="entry name" value="RNA POLYMERASE ECF-TYPE SIGMA FACTO"/>
    <property type="match status" value="1"/>
</dbReference>
<feature type="domain" description="RNA polymerase sigma-70 region 2" evidence="7">
    <location>
        <begin position="30"/>
        <end position="90"/>
    </location>
</feature>
<evidence type="ECO:0000259" key="7">
    <source>
        <dbReference type="Pfam" id="PF04542"/>
    </source>
</evidence>
<dbReference type="NCBIfam" id="TIGR02937">
    <property type="entry name" value="sigma70-ECF"/>
    <property type="match status" value="1"/>
</dbReference>
<comment type="caution">
    <text evidence="9">The sequence shown here is derived from an EMBL/GenBank/DDBJ whole genome shotgun (WGS) entry which is preliminary data.</text>
</comment>
<name>A0ABT9VE94_9BACI</name>
<evidence type="ECO:0000256" key="3">
    <source>
        <dbReference type="ARBA" id="ARBA00023082"/>
    </source>
</evidence>
<evidence type="ECO:0000256" key="2">
    <source>
        <dbReference type="ARBA" id="ARBA00023015"/>
    </source>
</evidence>
<keyword evidence="3 6" id="KW-0731">Sigma factor</keyword>
<comment type="similarity">
    <text evidence="1 6">Belongs to the sigma-70 factor family. ECF subfamily.</text>
</comment>
<evidence type="ECO:0000256" key="4">
    <source>
        <dbReference type="ARBA" id="ARBA00023125"/>
    </source>
</evidence>
<dbReference type="InterPro" id="IPR039425">
    <property type="entry name" value="RNA_pol_sigma-70-like"/>
</dbReference>
<evidence type="ECO:0000313" key="10">
    <source>
        <dbReference type="Proteomes" id="UP001224359"/>
    </source>
</evidence>
<dbReference type="SUPFAM" id="SSF88946">
    <property type="entry name" value="Sigma2 domain of RNA polymerase sigma factors"/>
    <property type="match status" value="1"/>
</dbReference>
<gene>
    <name evidence="9" type="ORF">J2S77_001262</name>
</gene>
<dbReference type="InterPro" id="IPR013325">
    <property type="entry name" value="RNA_pol_sigma_r2"/>
</dbReference>
<evidence type="ECO:0000256" key="1">
    <source>
        <dbReference type="ARBA" id="ARBA00010641"/>
    </source>
</evidence>